<dbReference type="EMBL" id="PFBG01000003">
    <property type="protein sequence ID" value="PIR86200.1"/>
    <property type="molecule type" value="Genomic_DNA"/>
</dbReference>
<dbReference type="Proteomes" id="UP000229612">
    <property type="component" value="Unassembled WGS sequence"/>
</dbReference>
<proteinExistence type="predicted"/>
<comment type="caution">
    <text evidence="1">The sequence shown here is derived from an EMBL/GenBank/DDBJ whole genome shotgun (WGS) entry which is preliminary data.</text>
</comment>
<reference evidence="2" key="1">
    <citation type="submission" date="2017-09" db="EMBL/GenBank/DDBJ databases">
        <title>Depth-based differentiation of microbial function through sediment-hosted aquifers and enrichment of novel symbionts in the deep terrestrial subsurface.</title>
        <authorList>
            <person name="Probst A.J."/>
            <person name="Ladd B."/>
            <person name="Jarett J.K."/>
            <person name="Geller-Mcgrath D.E."/>
            <person name="Sieber C.M.K."/>
            <person name="Emerson J.B."/>
            <person name="Anantharaman K."/>
            <person name="Thomas B.C."/>
            <person name="Malmstrom R."/>
            <person name="Stieglmeier M."/>
            <person name="Klingl A."/>
            <person name="Woyke T."/>
            <person name="Ryan C.M."/>
            <person name="Banfield J.F."/>
        </authorList>
    </citation>
    <scope>NUCLEOTIDE SEQUENCE [LARGE SCALE GENOMIC DNA]</scope>
</reference>
<gene>
    <name evidence="1" type="ORF">COU14_00240</name>
</gene>
<protein>
    <submittedName>
        <fullName evidence="1">Uncharacterized protein</fullName>
    </submittedName>
</protein>
<accession>A0A2H0UIJ8</accession>
<organism evidence="1 2">
    <name type="scientific">Candidatus Kaiserbacteria bacterium CG10_big_fil_rev_8_21_14_0_10_44_10</name>
    <dbReference type="NCBI Taxonomy" id="1974606"/>
    <lineage>
        <taxon>Bacteria</taxon>
        <taxon>Candidatus Kaiseribacteriota</taxon>
    </lineage>
</organism>
<evidence type="ECO:0000313" key="1">
    <source>
        <dbReference type="EMBL" id="PIR86200.1"/>
    </source>
</evidence>
<dbReference type="AlphaFoldDB" id="A0A2H0UIJ8"/>
<evidence type="ECO:0000313" key="2">
    <source>
        <dbReference type="Proteomes" id="UP000229612"/>
    </source>
</evidence>
<name>A0A2H0UIJ8_9BACT</name>
<sequence length="133" mass="14803">MSLFGVDYSKKLLHVAVASVPEQREGEDAVVIHGLVFNPKEVFSKINTSAEQHYAELFRSNQIYRTVVVETEMGPGELVQMLCDKFSGECCIWIGGIIAPFSMDPSRVDELLQELVSQPESYTASGEKLRFAS</sequence>